<evidence type="ECO:0000313" key="2">
    <source>
        <dbReference type="Proteomes" id="UP000191672"/>
    </source>
</evidence>
<evidence type="ECO:0000313" key="1">
    <source>
        <dbReference type="EMBL" id="OQD77387.1"/>
    </source>
</evidence>
<keyword evidence="2" id="KW-1185">Reference proteome</keyword>
<dbReference type="Proteomes" id="UP000191672">
    <property type="component" value="Unassembled WGS sequence"/>
</dbReference>
<accession>A0A1V6PL07</accession>
<gene>
    <name evidence="1" type="ORF">PENANT_c107G05204</name>
</gene>
<reference evidence="2" key="1">
    <citation type="journal article" date="2017" name="Nat. Microbiol.">
        <title>Global analysis of biosynthetic gene clusters reveals vast potential of secondary metabolite production in Penicillium species.</title>
        <authorList>
            <person name="Nielsen J.C."/>
            <person name="Grijseels S."/>
            <person name="Prigent S."/>
            <person name="Ji B."/>
            <person name="Dainat J."/>
            <person name="Nielsen K.F."/>
            <person name="Frisvad J.C."/>
            <person name="Workman M."/>
            <person name="Nielsen J."/>
        </authorList>
    </citation>
    <scope>NUCLEOTIDE SEQUENCE [LARGE SCALE GENOMIC DNA]</scope>
    <source>
        <strain evidence="2">IBT 31811</strain>
    </source>
</reference>
<proteinExistence type="predicted"/>
<organism evidence="1 2">
    <name type="scientific">Penicillium antarcticum</name>
    <dbReference type="NCBI Taxonomy" id="416450"/>
    <lineage>
        <taxon>Eukaryota</taxon>
        <taxon>Fungi</taxon>
        <taxon>Dikarya</taxon>
        <taxon>Ascomycota</taxon>
        <taxon>Pezizomycotina</taxon>
        <taxon>Eurotiomycetes</taxon>
        <taxon>Eurotiomycetidae</taxon>
        <taxon>Eurotiales</taxon>
        <taxon>Aspergillaceae</taxon>
        <taxon>Penicillium</taxon>
    </lineage>
</organism>
<dbReference type="EMBL" id="MDYN01000107">
    <property type="protein sequence ID" value="OQD77387.1"/>
    <property type="molecule type" value="Genomic_DNA"/>
</dbReference>
<sequence length="70" mass="7777">MPEVVLTDLSDRRATSCHYAVTIVPTLLPRSHGLTTTVGGWPNMLKSAKVMNMNTWDLNLNAVRLDQLPD</sequence>
<comment type="caution">
    <text evidence="1">The sequence shown here is derived from an EMBL/GenBank/DDBJ whole genome shotgun (WGS) entry which is preliminary data.</text>
</comment>
<name>A0A1V6PL07_9EURO</name>
<dbReference type="AlphaFoldDB" id="A0A1V6PL07"/>
<protein>
    <submittedName>
        <fullName evidence="1">Uncharacterized protein</fullName>
    </submittedName>
</protein>